<dbReference type="PANTHER" id="PTHR46268">
    <property type="entry name" value="STRESS RESPONSE PROTEIN NHAX"/>
    <property type="match status" value="1"/>
</dbReference>
<dbReference type="PRINTS" id="PR01438">
    <property type="entry name" value="UNVRSLSTRESS"/>
</dbReference>
<evidence type="ECO:0000313" key="4">
    <source>
        <dbReference type="EMBL" id="PMB75485.1"/>
    </source>
</evidence>
<name>A0A2J6N7P9_9CREN</name>
<dbReference type="CDD" id="cd00293">
    <property type="entry name" value="USP-like"/>
    <property type="match status" value="1"/>
</dbReference>
<dbReference type="SUPFAM" id="SSF52402">
    <property type="entry name" value="Adenine nucleotide alpha hydrolases-like"/>
    <property type="match status" value="1"/>
</dbReference>
<dbReference type="Pfam" id="PF00582">
    <property type="entry name" value="Usp"/>
    <property type="match status" value="1"/>
</dbReference>
<evidence type="ECO:0000259" key="2">
    <source>
        <dbReference type="Pfam" id="PF00582"/>
    </source>
</evidence>
<evidence type="ECO:0000313" key="5">
    <source>
        <dbReference type="Proteomes" id="UP000237153"/>
    </source>
</evidence>
<dbReference type="EMBL" id="DSFH01000047">
    <property type="protein sequence ID" value="HEW64076.1"/>
    <property type="molecule type" value="Genomic_DNA"/>
</dbReference>
<dbReference type="Proteomes" id="UP000237153">
    <property type="component" value="Unassembled WGS sequence"/>
</dbReference>
<dbReference type="InterPro" id="IPR006015">
    <property type="entry name" value="Universal_stress_UspA"/>
</dbReference>
<organism evidence="4 5">
    <name type="scientific">Fervidicoccus fontis</name>
    <dbReference type="NCBI Taxonomy" id="683846"/>
    <lineage>
        <taxon>Archaea</taxon>
        <taxon>Thermoproteota</taxon>
        <taxon>Thermoprotei</taxon>
        <taxon>Fervidicoccales</taxon>
        <taxon>Fervidicoccaceae</taxon>
        <taxon>Fervidicoccus</taxon>
    </lineage>
</organism>
<dbReference type="PIRSF" id="PIRSF006276">
    <property type="entry name" value="UspA"/>
    <property type="match status" value="1"/>
</dbReference>
<protein>
    <submittedName>
        <fullName evidence="3">Universal stress protein</fullName>
    </submittedName>
</protein>
<dbReference type="InterPro" id="IPR006016">
    <property type="entry name" value="UspA"/>
</dbReference>
<reference evidence="3" key="2">
    <citation type="journal article" date="2020" name="mSystems">
        <title>Genome- and Community-Level Interaction Insights into Carbon Utilization and Element Cycling Functions of Hydrothermarchaeota in Hydrothermal Sediment.</title>
        <authorList>
            <person name="Zhou Z."/>
            <person name="Liu Y."/>
            <person name="Xu W."/>
            <person name="Pan J."/>
            <person name="Luo Z.H."/>
            <person name="Li M."/>
        </authorList>
    </citation>
    <scope>NUCLEOTIDE SEQUENCE [LARGE SCALE GENOMIC DNA]</scope>
    <source>
        <strain evidence="3">SpSt-1261</strain>
    </source>
</reference>
<accession>A0A2J6N7P9</accession>
<proteinExistence type="inferred from homology"/>
<dbReference type="InterPro" id="IPR014729">
    <property type="entry name" value="Rossmann-like_a/b/a_fold"/>
</dbReference>
<sequence length="156" mass="17142">MLVLGVKNIYEKIVIGFDGSASSRLALQKACELGERFGSELNVVLVIEPLDVYYGEPIPDVEISKQKEAANMIIEKAKKIAANYKIKNVNYMVKYGVPANEIMKTATDIKADLIVVGRKSKKGLLEKVLLGSVSQSIVNLSKDIDVLITPYIEPTD</sequence>
<evidence type="ECO:0000313" key="3">
    <source>
        <dbReference type="EMBL" id="HEW64076.1"/>
    </source>
</evidence>
<comment type="caution">
    <text evidence="4">The sequence shown here is derived from an EMBL/GenBank/DDBJ whole genome shotgun (WGS) entry which is preliminary data.</text>
</comment>
<dbReference type="Proteomes" id="UP000886076">
    <property type="component" value="Unassembled WGS sequence"/>
</dbReference>
<dbReference type="EMBL" id="PNIM01000014">
    <property type="protein sequence ID" value="PMB75485.1"/>
    <property type="molecule type" value="Genomic_DNA"/>
</dbReference>
<dbReference type="Gene3D" id="3.40.50.620">
    <property type="entry name" value="HUPs"/>
    <property type="match status" value="1"/>
</dbReference>
<reference evidence="4 5" key="1">
    <citation type="submission" date="2018-01" db="EMBL/GenBank/DDBJ databases">
        <title>Metagenomic assembled genomes from two thermal pools in the Uzon Caldera, Kamchatka, Russia.</title>
        <authorList>
            <person name="Wilkins L."/>
            <person name="Ettinger C."/>
        </authorList>
    </citation>
    <scope>NUCLEOTIDE SEQUENCE [LARGE SCALE GENOMIC DNA]</scope>
    <source>
        <strain evidence="4">ZAV-06</strain>
    </source>
</reference>
<dbReference type="PANTHER" id="PTHR46268:SF6">
    <property type="entry name" value="UNIVERSAL STRESS PROTEIN UP12"/>
    <property type="match status" value="1"/>
</dbReference>
<evidence type="ECO:0000256" key="1">
    <source>
        <dbReference type="ARBA" id="ARBA00008791"/>
    </source>
</evidence>
<comment type="similarity">
    <text evidence="1">Belongs to the universal stress protein A family.</text>
</comment>
<dbReference type="AlphaFoldDB" id="A0A2J6N7P9"/>
<gene>
    <name evidence="4" type="ORF">C0188_03130</name>
    <name evidence="3" type="ORF">ENO39_03360</name>
</gene>
<feature type="domain" description="UspA" evidence="2">
    <location>
        <begin position="10"/>
        <end position="148"/>
    </location>
</feature>